<dbReference type="SUPFAM" id="SSF55781">
    <property type="entry name" value="GAF domain-like"/>
    <property type="match status" value="1"/>
</dbReference>
<dbReference type="PROSITE" id="PS50113">
    <property type="entry name" value="PAC"/>
    <property type="match status" value="1"/>
</dbReference>
<dbReference type="Gene3D" id="3.40.50.2300">
    <property type="match status" value="1"/>
</dbReference>
<evidence type="ECO:0000256" key="2">
    <source>
        <dbReference type="ARBA" id="ARBA00012438"/>
    </source>
</evidence>
<dbReference type="Gene3D" id="2.10.70.100">
    <property type="match status" value="1"/>
</dbReference>
<feature type="domain" description="PAS" evidence="9">
    <location>
        <begin position="16"/>
        <end position="91"/>
    </location>
</feature>
<dbReference type="PROSITE" id="PS50109">
    <property type="entry name" value="HIS_KIN"/>
    <property type="match status" value="1"/>
</dbReference>
<dbReference type="SUPFAM" id="SSF55874">
    <property type="entry name" value="ATPase domain of HSP90 chaperone/DNA topoisomerase II/histidine kinase"/>
    <property type="match status" value="1"/>
</dbReference>
<dbReference type="Pfam" id="PF08447">
    <property type="entry name" value="PAS_3"/>
    <property type="match status" value="2"/>
</dbReference>
<evidence type="ECO:0000259" key="8">
    <source>
        <dbReference type="PROSITE" id="PS50110"/>
    </source>
</evidence>
<dbReference type="Gene3D" id="3.30.565.10">
    <property type="entry name" value="Histidine kinase-like ATPase, C-terminal domain"/>
    <property type="match status" value="1"/>
</dbReference>
<dbReference type="Gene3D" id="3.30.450.20">
    <property type="entry name" value="PAS domain"/>
    <property type="match status" value="2"/>
</dbReference>
<keyword evidence="4" id="KW-0808">Transferase</keyword>
<dbReference type="Gene3D" id="3.30.450.40">
    <property type="match status" value="1"/>
</dbReference>
<dbReference type="SUPFAM" id="SSF55785">
    <property type="entry name" value="PYP-like sensor domain (PAS domain)"/>
    <property type="match status" value="2"/>
</dbReference>
<dbReference type="InterPro" id="IPR001789">
    <property type="entry name" value="Sig_transdc_resp-reg_receiver"/>
</dbReference>
<dbReference type="SMART" id="SM00086">
    <property type="entry name" value="PAC"/>
    <property type="match status" value="2"/>
</dbReference>
<evidence type="ECO:0000259" key="7">
    <source>
        <dbReference type="PROSITE" id="PS50109"/>
    </source>
</evidence>
<dbReference type="EC" id="2.7.13.3" evidence="2"/>
<proteinExistence type="predicted"/>
<dbReference type="SMART" id="SM00388">
    <property type="entry name" value="HisKA"/>
    <property type="match status" value="1"/>
</dbReference>
<dbReference type="Pfam" id="PF00512">
    <property type="entry name" value="HisKA"/>
    <property type="match status" value="1"/>
</dbReference>
<dbReference type="Pfam" id="PF01590">
    <property type="entry name" value="GAF"/>
    <property type="match status" value="1"/>
</dbReference>
<dbReference type="PANTHER" id="PTHR43065:SF42">
    <property type="entry name" value="TWO-COMPONENT SENSOR PPRA"/>
    <property type="match status" value="1"/>
</dbReference>
<evidence type="ECO:0000313" key="12">
    <source>
        <dbReference type="Proteomes" id="UP000247540"/>
    </source>
</evidence>
<dbReference type="SUPFAM" id="SSF52172">
    <property type="entry name" value="CheY-like"/>
    <property type="match status" value="1"/>
</dbReference>
<dbReference type="PROSITE" id="PS50112">
    <property type="entry name" value="PAS"/>
    <property type="match status" value="2"/>
</dbReference>
<dbReference type="PRINTS" id="PR00344">
    <property type="entry name" value="BCTRLSENSOR"/>
</dbReference>
<dbReference type="Pfam" id="PF00072">
    <property type="entry name" value="Response_reg"/>
    <property type="match status" value="1"/>
</dbReference>
<dbReference type="OrthoDB" id="9146564at2"/>
<feature type="domain" description="Histidine kinase" evidence="7">
    <location>
        <begin position="461"/>
        <end position="686"/>
    </location>
</feature>
<dbReference type="InterPro" id="IPR005467">
    <property type="entry name" value="His_kinase_dom"/>
</dbReference>
<dbReference type="InterPro" id="IPR036890">
    <property type="entry name" value="HATPase_C_sf"/>
</dbReference>
<keyword evidence="3 6" id="KW-0597">Phosphoprotein</keyword>
<dbReference type="AlphaFoldDB" id="A0A318SXE0"/>
<comment type="catalytic activity">
    <reaction evidence="1">
        <text>ATP + protein L-histidine = ADP + protein N-phospho-L-histidine.</text>
        <dbReference type="EC" id="2.7.13.3"/>
    </reaction>
</comment>
<dbReference type="GO" id="GO:0000155">
    <property type="term" value="F:phosphorelay sensor kinase activity"/>
    <property type="evidence" value="ECO:0007669"/>
    <property type="project" value="InterPro"/>
</dbReference>
<dbReference type="InterPro" id="IPR004358">
    <property type="entry name" value="Sig_transdc_His_kin-like_C"/>
</dbReference>
<keyword evidence="12" id="KW-1185">Reference proteome</keyword>
<accession>A0A318SXE0</accession>
<dbReference type="PANTHER" id="PTHR43065">
    <property type="entry name" value="SENSOR HISTIDINE KINASE"/>
    <property type="match status" value="1"/>
</dbReference>
<organism evidence="11 12">
    <name type="scientific">Xylophilus ampelinus</name>
    <dbReference type="NCBI Taxonomy" id="54067"/>
    <lineage>
        <taxon>Bacteria</taxon>
        <taxon>Pseudomonadati</taxon>
        <taxon>Pseudomonadota</taxon>
        <taxon>Betaproteobacteria</taxon>
        <taxon>Burkholderiales</taxon>
        <taxon>Xylophilus</taxon>
    </lineage>
</organism>
<evidence type="ECO:0000256" key="3">
    <source>
        <dbReference type="ARBA" id="ARBA00022553"/>
    </source>
</evidence>
<dbReference type="InterPro" id="IPR011006">
    <property type="entry name" value="CheY-like_superfamily"/>
</dbReference>
<evidence type="ECO:0000313" key="11">
    <source>
        <dbReference type="EMBL" id="PYE76323.1"/>
    </source>
</evidence>
<evidence type="ECO:0000259" key="10">
    <source>
        <dbReference type="PROSITE" id="PS50113"/>
    </source>
</evidence>
<evidence type="ECO:0000259" key="9">
    <source>
        <dbReference type="PROSITE" id="PS50112"/>
    </source>
</evidence>
<dbReference type="PROSITE" id="PS50110">
    <property type="entry name" value="RESPONSE_REGULATORY"/>
    <property type="match status" value="1"/>
</dbReference>
<dbReference type="Gene3D" id="1.10.287.130">
    <property type="match status" value="1"/>
</dbReference>
<dbReference type="InterPro" id="IPR035965">
    <property type="entry name" value="PAS-like_dom_sf"/>
</dbReference>
<name>A0A318SXE0_9BURK</name>
<dbReference type="CDD" id="cd00130">
    <property type="entry name" value="PAS"/>
    <property type="match status" value="2"/>
</dbReference>
<evidence type="ECO:0000256" key="6">
    <source>
        <dbReference type="PROSITE-ProRule" id="PRU00169"/>
    </source>
</evidence>
<dbReference type="RefSeq" id="WP_110465809.1">
    <property type="nucleotide sequence ID" value="NZ_JAMOFZ010000013.1"/>
</dbReference>
<reference evidence="11 12" key="1">
    <citation type="submission" date="2018-06" db="EMBL/GenBank/DDBJ databases">
        <title>Genomic Encyclopedia of Type Strains, Phase III (KMG-III): the genomes of soil and plant-associated and newly described type strains.</title>
        <authorList>
            <person name="Whitman W."/>
        </authorList>
    </citation>
    <scope>NUCLEOTIDE SEQUENCE [LARGE SCALE GENOMIC DNA]</scope>
    <source>
        <strain evidence="11 12">CECT 7646</strain>
    </source>
</reference>
<feature type="modified residue" description="4-aspartylphosphate" evidence="6">
    <location>
        <position position="758"/>
    </location>
</feature>
<keyword evidence="5" id="KW-0418">Kinase</keyword>
<dbReference type="SUPFAM" id="SSF47384">
    <property type="entry name" value="Homodimeric domain of signal transducing histidine kinase"/>
    <property type="match status" value="1"/>
</dbReference>
<protein>
    <recommendedName>
        <fullName evidence="2">histidine kinase</fullName>
        <ecNumber evidence="2">2.7.13.3</ecNumber>
    </recommendedName>
</protein>
<feature type="domain" description="PAS" evidence="9">
    <location>
        <begin position="322"/>
        <end position="379"/>
    </location>
</feature>
<dbReference type="SMART" id="SM00387">
    <property type="entry name" value="HATPase_c"/>
    <property type="match status" value="1"/>
</dbReference>
<dbReference type="CDD" id="cd18161">
    <property type="entry name" value="REC_hyHK_blue-like"/>
    <property type="match status" value="1"/>
</dbReference>
<feature type="domain" description="PAC" evidence="10">
    <location>
        <begin position="94"/>
        <end position="146"/>
    </location>
</feature>
<evidence type="ECO:0000256" key="5">
    <source>
        <dbReference type="ARBA" id="ARBA00022777"/>
    </source>
</evidence>
<comment type="caution">
    <text evidence="11">The sequence shown here is derived from an EMBL/GenBank/DDBJ whole genome shotgun (WGS) entry which is preliminary data.</text>
</comment>
<dbReference type="InterPro" id="IPR029016">
    <property type="entry name" value="GAF-like_dom_sf"/>
</dbReference>
<evidence type="ECO:0000256" key="1">
    <source>
        <dbReference type="ARBA" id="ARBA00000085"/>
    </source>
</evidence>
<feature type="domain" description="Response regulatory" evidence="8">
    <location>
        <begin position="708"/>
        <end position="824"/>
    </location>
</feature>
<dbReference type="SMART" id="SM00065">
    <property type="entry name" value="GAF"/>
    <property type="match status" value="1"/>
</dbReference>
<dbReference type="InterPro" id="IPR036097">
    <property type="entry name" value="HisK_dim/P_sf"/>
</dbReference>
<dbReference type="Proteomes" id="UP000247540">
    <property type="component" value="Unassembled WGS sequence"/>
</dbReference>
<dbReference type="InterPro" id="IPR003661">
    <property type="entry name" value="HisK_dim/P_dom"/>
</dbReference>
<evidence type="ECO:0000256" key="4">
    <source>
        <dbReference type="ARBA" id="ARBA00022679"/>
    </source>
</evidence>
<dbReference type="SMART" id="SM00091">
    <property type="entry name" value="PAS"/>
    <property type="match status" value="2"/>
</dbReference>
<dbReference type="InterPro" id="IPR000700">
    <property type="entry name" value="PAS-assoc_C"/>
</dbReference>
<dbReference type="NCBIfam" id="TIGR00229">
    <property type="entry name" value="sensory_box"/>
    <property type="match status" value="2"/>
</dbReference>
<dbReference type="InterPro" id="IPR003594">
    <property type="entry name" value="HATPase_dom"/>
</dbReference>
<dbReference type="InterPro" id="IPR013655">
    <property type="entry name" value="PAS_fold_3"/>
</dbReference>
<dbReference type="InterPro" id="IPR003018">
    <property type="entry name" value="GAF"/>
</dbReference>
<dbReference type="Pfam" id="PF02518">
    <property type="entry name" value="HATPase_c"/>
    <property type="match status" value="1"/>
</dbReference>
<dbReference type="SMART" id="SM00448">
    <property type="entry name" value="REC"/>
    <property type="match status" value="1"/>
</dbReference>
<sequence>MSTLLVRPSLESIARAEERLQLALDAGAVAGTWFWDVVGDRVTGDRRFAQCFSLDPDRLDAGVPLAEVVQCIHPEDEPEVQRLIQRALANGGPCRAEYRVRQPDGSYRWIEANGAVTLDAQGRALRFPGVLVDIHTRKQAEIRQGALLALGDRLRGLDDVLDIVAAAAEICGRTVGAMRAGYGTIDAAQEHADVTRDWNRDAGAHTVAGRYRFVHFGSFIEDLRRGEVVAIPDVAQDPRTAGQVEQLWHLRIRALLNVPLMRDGALAGLFLLHDDVPHAWTADDIAFVRGVADRTWSAIATAQAVAELRAVNGALEREVQARTADRNRLWNLSNDLMLVARFDGEILAANPAWERVLGWTEPVLVGRRLFDLVHPDDLEHTLAGAQMLAADAGIPVIDNRYLHKDGSYRWISWSASPGDGLIVAAGRDVSQVKAQAESLRRAEEQLRQSQKMEAVGQLTGGIAHDFNNLLAAIGASLQVLQARLDAGRTEGVLRYITLGQESVRRAAALTHRLLAFSRRQTLDPKPVDVRRLVDGMEELIRRTVGPTVALEVVGDTALWPSRIDASQLENSLLNLCINARDAMQPAGGRLTIETTNVRLDAQAAQDRNVPPGDYLSLCVTDTGCGMAPEVAARAFDPFFTTKPLGQGTGLGLSMVYGFARQSGGDLRIRSDVGAGTTLCMLLPRHAGPLEDAQDPVATPALQPGEGETVLVVEDEPTLRMLLTEMLQELGYRVLVAEDGPAGLRRLEAAGRIDLLVTDVGLPGGLNGRQVADAARTRRPGLKVLFITGYAENAVVGNGQLDRGMAVITKPFDMAALTAKVRAMVEG</sequence>
<dbReference type="EMBL" id="QJTC01000013">
    <property type="protein sequence ID" value="PYE76323.1"/>
    <property type="molecule type" value="Genomic_DNA"/>
</dbReference>
<dbReference type="InterPro" id="IPR000014">
    <property type="entry name" value="PAS"/>
</dbReference>
<dbReference type="InterPro" id="IPR001610">
    <property type="entry name" value="PAC"/>
</dbReference>
<gene>
    <name evidence="11" type="ORF">DFQ15_11311</name>
</gene>
<dbReference type="CDD" id="cd00082">
    <property type="entry name" value="HisKA"/>
    <property type="match status" value="1"/>
</dbReference>